<evidence type="ECO:0000313" key="2">
    <source>
        <dbReference type="Proteomes" id="UP000026960"/>
    </source>
</evidence>
<sequence length="144" mass="16476">MEVAYLIVDEVQVNLLQIGSCLVTCNQHQPWHLERLTFTQMNLEGDKMTYSGIFHVTVRFYGVPESLRLCSLVDKLIQYTATFSDSLRYKQDKNIIGLVVFGVTKKPPDTILIANSTYKINKICAFRRLLFHSCVLLSRTSLLS</sequence>
<dbReference type="Gramene" id="OBART06G11520.1">
    <property type="protein sequence ID" value="OBART06G11520.1"/>
    <property type="gene ID" value="OBART06G11520"/>
</dbReference>
<organism evidence="1">
    <name type="scientific">Oryza barthii</name>
    <dbReference type="NCBI Taxonomy" id="65489"/>
    <lineage>
        <taxon>Eukaryota</taxon>
        <taxon>Viridiplantae</taxon>
        <taxon>Streptophyta</taxon>
        <taxon>Embryophyta</taxon>
        <taxon>Tracheophyta</taxon>
        <taxon>Spermatophyta</taxon>
        <taxon>Magnoliopsida</taxon>
        <taxon>Liliopsida</taxon>
        <taxon>Poales</taxon>
        <taxon>Poaceae</taxon>
        <taxon>BOP clade</taxon>
        <taxon>Oryzoideae</taxon>
        <taxon>Oryzeae</taxon>
        <taxon>Oryzinae</taxon>
        <taxon>Oryza</taxon>
    </lineage>
</organism>
<dbReference type="PaxDb" id="65489-OBART06G11520.1"/>
<dbReference type="Proteomes" id="UP000026960">
    <property type="component" value="Chromosome 6"/>
</dbReference>
<reference evidence="1" key="1">
    <citation type="journal article" date="2009" name="Rice">
        <title>De Novo Next Generation Sequencing of Plant Genomes.</title>
        <authorList>
            <person name="Rounsley S."/>
            <person name="Marri P.R."/>
            <person name="Yu Y."/>
            <person name="He R."/>
            <person name="Sisneros N."/>
            <person name="Goicoechea J.L."/>
            <person name="Lee S.J."/>
            <person name="Angelova A."/>
            <person name="Kudrna D."/>
            <person name="Luo M."/>
            <person name="Affourtit J."/>
            <person name="Desany B."/>
            <person name="Knight J."/>
            <person name="Niazi F."/>
            <person name="Egholm M."/>
            <person name="Wing R.A."/>
        </authorList>
    </citation>
    <scope>NUCLEOTIDE SEQUENCE [LARGE SCALE GENOMIC DNA]</scope>
    <source>
        <strain evidence="1">cv. IRGC 105608</strain>
    </source>
</reference>
<dbReference type="AlphaFoldDB" id="A0A0D3GFK1"/>
<dbReference type="EnsemblPlants" id="OBART06G11520.1">
    <property type="protein sequence ID" value="OBART06G11520.1"/>
    <property type="gene ID" value="OBART06G11520"/>
</dbReference>
<dbReference type="HOGENOM" id="CLU_150310_0_0_1"/>
<evidence type="ECO:0000313" key="1">
    <source>
        <dbReference type="EnsemblPlants" id="OBART06G11520.1"/>
    </source>
</evidence>
<protein>
    <submittedName>
        <fullName evidence="1">Uncharacterized protein</fullName>
    </submittedName>
</protein>
<keyword evidence="2" id="KW-1185">Reference proteome</keyword>
<name>A0A0D3GFK1_9ORYZ</name>
<proteinExistence type="predicted"/>
<accession>A0A0D3GFK1</accession>
<reference evidence="1" key="2">
    <citation type="submission" date="2015-03" db="UniProtKB">
        <authorList>
            <consortium name="EnsemblPlants"/>
        </authorList>
    </citation>
    <scope>IDENTIFICATION</scope>
</reference>